<proteinExistence type="predicted"/>
<dbReference type="EMBL" id="JABANO010020162">
    <property type="protein sequence ID" value="KAF4728954.1"/>
    <property type="molecule type" value="Genomic_DNA"/>
</dbReference>
<feature type="region of interest" description="Disordered" evidence="1">
    <location>
        <begin position="1"/>
        <end position="34"/>
    </location>
</feature>
<comment type="caution">
    <text evidence="2">The sequence shown here is derived from an EMBL/GenBank/DDBJ whole genome shotgun (WGS) entry which is preliminary data.</text>
</comment>
<feature type="compositionally biased region" description="Low complexity" evidence="1">
    <location>
        <begin position="1"/>
        <end position="18"/>
    </location>
</feature>
<reference evidence="2 3" key="1">
    <citation type="submission" date="2020-04" db="EMBL/GenBank/DDBJ databases">
        <title>Perkinsus olseni comparative genomics.</title>
        <authorList>
            <person name="Bogema D.R."/>
        </authorList>
    </citation>
    <scope>NUCLEOTIDE SEQUENCE [LARGE SCALE GENOMIC DNA]</scope>
    <source>
        <strain evidence="2 3">ATCC PRA-207</strain>
    </source>
</reference>
<protein>
    <submittedName>
        <fullName evidence="2">Uncharacterized protein</fullName>
    </submittedName>
</protein>
<feature type="compositionally biased region" description="Basic and acidic residues" evidence="1">
    <location>
        <begin position="25"/>
        <end position="34"/>
    </location>
</feature>
<name>A0A7J6S7N1_PEROL</name>
<feature type="non-terminal residue" evidence="2">
    <location>
        <position position="106"/>
    </location>
</feature>
<evidence type="ECO:0000313" key="2">
    <source>
        <dbReference type="EMBL" id="KAF4728954.1"/>
    </source>
</evidence>
<dbReference type="AlphaFoldDB" id="A0A7J6S7N1"/>
<feature type="non-terminal residue" evidence="2">
    <location>
        <position position="1"/>
    </location>
</feature>
<gene>
    <name evidence="2" type="ORF">FOZ63_018881</name>
</gene>
<dbReference type="Proteomes" id="UP000553632">
    <property type="component" value="Unassembled WGS sequence"/>
</dbReference>
<evidence type="ECO:0000313" key="3">
    <source>
        <dbReference type="Proteomes" id="UP000553632"/>
    </source>
</evidence>
<sequence>RSRSRSSSGSRSRSGSGSPTKSKSRPAEDKEGALRRFFPPFRCGRCGVGRKEQRQLDEEVRSRYQLKVGEIDPQLIVKKELSDDELVDYGIQLAQLASVAKSNGKK</sequence>
<evidence type="ECO:0000256" key="1">
    <source>
        <dbReference type="SAM" id="MobiDB-lite"/>
    </source>
</evidence>
<organism evidence="2 3">
    <name type="scientific">Perkinsus olseni</name>
    <name type="common">Perkinsus atlanticus</name>
    <dbReference type="NCBI Taxonomy" id="32597"/>
    <lineage>
        <taxon>Eukaryota</taxon>
        <taxon>Sar</taxon>
        <taxon>Alveolata</taxon>
        <taxon>Perkinsozoa</taxon>
        <taxon>Perkinsea</taxon>
        <taxon>Perkinsida</taxon>
        <taxon>Perkinsidae</taxon>
        <taxon>Perkinsus</taxon>
    </lineage>
</organism>
<keyword evidence="3" id="KW-1185">Reference proteome</keyword>
<accession>A0A7J6S7N1</accession>